<comment type="caution">
    <text evidence="2">The sequence shown here is derived from an EMBL/GenBank/DDBJ whole genome shotgun (WGS) entry which is preliminary data.</text>
</comment>
<name>A0ABR8Y8U7_9BACT</name>
<keyword evidence="1" id="KW-0732">Signal</keyword>
<proteinExistence type="predicted"/>
<dbReference type="Proteomes" id="UP000620874">
    <property type="component" value="Unassembled WGS sequence"/>
</dbReference>
<keyword evidence="3" id="KW-1185">Reference proteome</keyword>
<evidence type="ECO:0000256" key="1">
    <source>
        <dbReference type="SAM" id="SignalP"/>
    </source>
</evidence>
<gene>
    <name evidence="2" type="ORF">H9625_09015</name>
</gene>
<sequence length="127" mass="14399">MIMKTICFIIALLSLSVSASAKGFSISIGNIRNDNGNILVMLQADGQNKPVYGMAKAQKGEVTITIEEVTWEHFTISVFHDENENWQIDTDEQGKPVEGFAREKHHPKKKEDACKLKLFYFDNPLER</sequence>
<protein>
    <submittedName>
        <fullName evidence="2">DUF2141 domain-containing protein</fullName>
    </submittedName>
</protein>
<reference evidence="2 3" key="1">
    <citation type="submission" date="2020-08" db="EMBL/GenBank/DDBJ databases">
        <title>A Genomic Blueprint of the Chicken Gut Microbiome.</title>
        <authorList>
            <person name="Gilroy R."/>
            <person name="Ravi A."/>
            <person name="Getino M."/>
            <person name="Pursley I."/>
            <person name="Horton D.L."/>
            <person name="Alikhan N.-F."/>
            <person name="Baker D."/>
            <person name="Gharbi K."/>
            <person name="Hall N."/>
            <person name="Watson M."/>
            <person name="Adriaenssens E.M."/>
            <person name="Foster-Nyarko E."/>
            <person name="Jarju S."/>
            <person name="Secka A."/>
            <person name="Antonio M."/>
            <person name="Oren A."/>
            <person name="Chaudhuri R."/>
            <person name="La Ragione R.M."/>
            <person name="Hildebrand F."/>
            <person name="Pallen M.J."/>
        </authorList>
    </citation>
    <scope>NUCLEOTIDE SEQUENCE [LARGE SCALE GENOMIC DNA]</scope>
    <source>
        <strain evidence="2 3">Sa1CVN1</strain>
    </source>
</reference>
<dbReference type="InterPro" id="IPR018673">
    <property type="entry name" value="DUF2141"/>
</dbReference>
<organism evidence="2 3">
    <name type="scientific">Phocaeicola intestinalis</name>
    <dbReference type="NCBI Taxonomy" id="2762212"/>
    <lineage>
        <taxon>Bacteria</taxon>
        <taxon>Pseudomonadati</taxon>
        <taxon>Bacteroidota</taxon>
        <taxon>Bacteroidia</taxon>
        <taxon>Bacteroidales</taxon>
        <taxon>Bacteroidaceae</taxon>
        <taxon>Phocaeicola</taxon>
    </lineage>
</organism>
<evidence type="ECO:0000313" key="2">
    <source>
        <dbReference type="EMBL" id="MBD8040572.1"/>
    </source>
</evidence>
<accession>A0ABR8Y8U7</accession>
<dbReference type="Pfam" id="PF09912">
    <property type="entry name" value="DUF2141"/>
    <property type="match status" value="1"/>
</dbReference>
<dbReference type="EMBL" id="JACSPP010000024">
    <property type="protein sequence ID" value="MBD8040572.1"/>
    <property type="molecule type" value="Genomic_DNA"/>
</dbReference>
<feature type="signal peptide" evidence="1">
    <location>
        <begin position="1"/>
        <end position="19"/>
    </location>
</feature>
<evidence type="ECO:0000313" key="3">
    <source>
        <dbReference type="Proteomes" id="UP000620874"/>
    </source>
</evidence>
<feature type="chain" id="PRO_5045597247" evidence="1">
    <location>
        <begin position="20"/>
        <end position="127"/>
    </location>
</feature>